<dbReference type="Gene3D" id="3.90.1300.10">
    <property type="entry name" value="Amidase signature (AS) domain"/>
    <property type="match status" value="1"/>
</dbReference>
<dbReference type="Pfam" id="PF01425">
    <property type="entry name" value="Amidase"/>
    <property type="match status" value="1"/>
</dbReference>
<evidence type="ECO:0000256" key="1">
    <source>
        <dbReference type="SAM" id="SignalP"/>
    </source>
</evidence>
<dbReference type="SUPFAM" id="SSF75304">
    <property type="entry name" value="Amidase signature (AS) enzymes"/>
    <property type="match status" value="1"/>
</dbReference>
<accession>A0AAX3N4M9</accession>
<dbReference type="Proteomes" id="UP001220962">
    <property type="component" value="Chromosome"/>
</dbReference>
<keyword evidence="6" id="KW-1185">Reference proteome</keyword>
<sequence length="650" mass="70287">MRNSKMQMMSVLLAGGLLLPVAGFPGEMAAAAPVSTEWSEFMELDWAPSEWTVENERHKTISTEQFAELINLAAKEAGSERLITEVSQSAKINREVAARLLDEMIDVPYVEEMIYQDIPISSPYASSIGVITTAGVMKGNAEYTYGYGKPLTKGDAAVVALRVYQYLQPVSVVEASISDLQKAMTSGRVTSAELVDMYLERIEKYDVEGPKLNSIISLNEQADELAEELDAERGQSGARGALHGIPVILKDNFDTADMPTTGGSLALKESVPLDDAYQVEKLKEAGAIILAKSNLHEFAFGYTTVSSVSGQTLNPYNVSKVPGGSSGGTGASIAASFAAVGMGSDTGGSIRVPSSFNNLVGIRPTIGLSSRDGIMPLALTQDTGGPIARTVADAAAILDLTVGYDPDDVTTAASVDRIPESYLHYLDPAGLNGARIGIVREVFGSDPDINKVMDEAIQDMKDQGAIFIDDVEIPNFKQINSYASLSAWEFKFQFNDYLESLGEERAYKDLTSIIESGLYDESVKTQLMERNNRESLEDESYKDIVLHRTKLAQNAVLKMMADYNLDALIFPTSANPISEIGDEQTIGDGFKLSSFTGYPTITVPAGFRAADNMPVGLDFIGRPFSEPTLIKLAYSYEQHTQHRTAPALTP</sequence>
<dbReference type="InterPro" id="IPR001119">
    <property type="entry name" value="SLH_dom"/>
</dbReference>
<organism evidence="3 5">
    <name type="scientific">Paenibacillus urinalis</name>
    <dbReference type="NCBI Taxonomy" id="521520"/>
    <lineage>
        <taxon>Bacteria</taxon>
        <taxon>Bacillati</taxon>
        <taxon>Bacillota</taxon>
        <taxon>Bacilli</taxon>
        <taxon>Bacillales</taxon>
        <taxon>Paenibacillaceae</taxon>
        <taxon>Paenibacillus</taxon>
    </lineage>
</organism>
<reference evidence="3 6" key="1">
    <citation type="submission" date="2023-02" db="EMBL/GenBank/DDBJ databases">
        <title>Pathogen: clinical or host-associated sample.</title>
        <authorList>
            <person name="Hergert J."/>
            <person name="Casey R."/>
            <person name="Wagner J."/>
            <person name="Young E.L."/>
            <person name="Oakeson K.F."/>
        </authorList>
    </citation>
    <scope>NUCLEOTIDE SEQUENCE</scope>
    <source>
        <strain evidence="4 6">2022CK-00829</strain>
        <strain evidence="3">2022CK-00830</strain>
    </source>
</reference>
<gene>
    <name evidence="3" type="ORF">PUW23_11520</name>
    <name evidence="4" type="ORF">PUW25_11210</name>
</gene>
<evidence type="ECO:0000313" key="3">
    <source>
        <dbReference type="EMBL" id="WDH84798.1"/>
    </source>
</evidence>
<evidence type="ECO:0000259" key="2">
    <source>
        <dbReference type="PROSITE" id="PS51272"/>
    </source>
</evidence>
<evidence type="ECO:0000313" key="5">
    <source>
        <dbReference type="Proteomes" id="UP001220962"/>
    </source>
</evidence>
<dbReference type="EMBL" id="CP118101">
    <property type="protein sequence ID" value="WDH84798.1"/>
    <property type="molecule type" value="Genomic_DNA"/>
</dbReference>
<dbReference type="InterPro" id="IPR036928">
    <property type="entry name" value="AS_sf"/>
</dbReference>
<protein>
    <submittedName>
        <fullName evidence="3">Amidase family protein</fullName>
    </submittedName>
</protein>
<dbReference type="PROSITE" id="PS51272">
    <property type="entry name" value="SLH"/>
    <property type="match status" value="1"/>
</dbReference>
<dbReference type="InterPro" id="IPR023631">
    <property type="entry name" value="Amidase_dom"/>
</dbReference>
<feature type="domain" description="SLH" evidence="2">
    <location>
        <begin position="111"/>
        <end position="174"/>
    </location>
</feature>
<feature type="chain" id="PRO_5043948808" evidence="1">
    <location>
        <begin position="26"/>
        <end position="650"/>
    </location>
</feature>
<evidence type="ECO:0000313" key="4">
    <source>
        <dbReference type="EMBL" id="WDI04480.1"/>
    </source>
</evidence>
<dbReference type="PANTHER" id="PTHR42678:SF34">
    <property type="entry name" value="OS04G0183300 PROTEIN"/>
    <property type="match status" value="1"/>
</dbReference>
<dbReference type="InterPro" id="IPR020556">
    <property type="entry name" value="Amidase_CS"/>
</dbReference>
<keyword evidence="1" id="KW-0732">Signal</keyword>
<dbReference type="EMBL" id="CP118108">
    <property type="protein sequence ID" value="WDI04480.1"/>
    <property type="molecule type" value="Genomic_DNA"/>
</dbReference>
<feature type="signal peptide" evidence="1">
    <location>
        <begin position="1"/>
        <end position="25"/>
    </location>
</feature>
<dbReference type="RefSeq" id="WP_047914252.1">
    <property type="nucleotide sequence ID" value="NZ_CP118101.1"/>
</dbReference>
<dbReference type="PROSITE" id="PS00571">
    <property type="entry name" value="AMIDASES"/>
    <property type="match status" value="1"/>
</dbReference>
<name>A0AAX3N4M9_9BACL</name>
<proteinExistence type="predicted"/>
<dbReference type="AlphaFoldDB" id="A0AAX3N4M9"/>
<evidence type="ECO:0000313" key="6">
    <source>
        <dbReference type="Proteomes" id="UP001221519"/>
    </source>
</evidence>
<dbReference type="Proteomes" id="UP001221519">
    <property type="component" value="Chromosome"/>
</dbReference>
<dbReference type="PANTHER" id="PTHR42678">
    <property type="entry name" value="AMIDASE"/>
    <property type="match status" value="1"/>
</dbReference>